<feature type="transmembrane region" description="Helical" evidence="6">
    <location>
        <begin position="520"/>
        <end position="541"/>
    </location>
</feature>
<dbReference type="GO" id="GO:0016020">
    <property type="term" value="C:membrane"/>
    <property type="evidence" value="ECO:0007669"/>
    <property type="project" value="UniProtKB-SubCell"/>
</dbReference>
<evidence type="ECO:0000256" key="3">
    <source>
        <dbReference type="ARBA" id="ARBA00022989"/>
    </source>
</evidence>
<organism evidence="7 8">
    <name type="scientific">Sugiyamaella lignohabitans</name>
    <dbReference type="NCBI Taxonomy" id="796027"/>
    <lineage>
        <taxon>Eukaryota</taxon>
        <taxon>Fungi</taxon>
        <taxon>Dikarya</taxon>
        <taxon>Ascomycota</taxon>
        <taxon>Saccharomycotina</taxon>
        <taxon>Dipodascomycetes</taxon>
        <taxon>Dipodascales</taxon>
        <taxon>Trichomonascaceae</taxon>
        <taxon>Sugiyamaella</taxon>
    </lineage>
</organism>
<feature type="transmembrane region" description="Helical" evidence="6">
    <location>
        <begin position="230"/>
        <end position="254"/>
    </location>
</feature>
<dbReference type="Pfam" id="PF07690">
    <property type="entry name" value="MFS_1"/>
    <property type="match status" value="1"/>
</dbReference>
<feature type="region of interest" description="Disordered" evidence="5">
    <location>
        <begin position="1"/>
        <end position="45"/>
    </location>
</feature>
<feature type="compositionally biased region" description="Basic and acidic residues" evidence="5">
    <location>
        <begin position="1"/>
        <end position="10"/>
    </location>
</feature>
<dbReference type="Gene3D" id="1.20.1250.20">
    <property type="entry name" value="MFS general substrate transporter like domains"/>
    <property type="match status" value="1"/>
</dbReference>
<protein>
    <submittedName>
        <fullName evidence="7">Uncharacterized protein</fullName>
    </submittedName>
</protein>
<feature type="transmembrane region" description="Helical" evidence="6">
    <location>
        <begin position="295"/>
        <end position="317"/>
    </location>
</feature>
<keyword evidence="8" id="KW-1185">Reference proteome</keyword>
<feature type="compositionally biased region" description="Acidic residues" evidence="5">
    <location>
        <begin position="71"/>
        <end position="83"/>
    </location>
</feature>
<evidence type="ECO:0000256" key="2">
    <source>
        <dbReference type="ARBA" id="ARBA00022692"/>
    </source>
</evidence>
<accession>A0A161HFE6</accession>
<evidence type="ECO:0000313" key="7">
    <source>
        <dbReference type="EMBL" id="ANB14240.1"/>
    </source>
</evidence>
<proteinExistence type="predicted"/>
<sequence>MSRRDSDARDPLSTNGLPVLVGVEAPPRRSQRIGSTSSNGSKKVTYSIRERLLDNDQDDLISEACASEIAAGDDDDDDDDDSGDPLRYEFRALPRNQRPSPHFAMLCLFLIILGQAISVTSHLDAIVLLICRHHFPEKSTGLTVLSGSTSPLDADPRCRQSNIAAAVATFAAYRGVISGVIGTIVSPRVCAFSDRVGRRPLLIYTGLTIALADLIMVVCCKYPNVMDYKWILVSAVLTGFSGTTLAGCLYSSYFADCIRPTVRPKYFAWVEASVNTGLALGPGIGSMLLLKFNSVPLVLSITFLVSLIYTATVYFCVPESRTIKARRQSQTAYTSAINERRQRHLERDSSLLEQYLDAINVFRPLAQLSFPHIDSRRDLHNAWLLIIIVTVPSGLGVGLSQLFVMYPETVFKWTSVQTGYLLSMMGTIKSCSLAIVFPSFYRILEYFWNARVDKLDKIDAVLVRVGIIGYSIGYCGVALARQGSIFTSGIATADLFVGIWAPALKNGIIKYASKDDVGEVFGALGMLIQISSIFCPFVFLTVFNKTLTTRPQLVFEIVAVTLVTVCFLTLLLRPGRTRHNNRYKHRKNLIHSWLDRPHETDSLLRRDSASTSYNT</sequence>
<evidence type="ECO:0000256" key="1">
    <source>
        <dbReference type="ARBA" id="ARBA00004141"/>
    </source>
</evidence>
<evidence type="ECO:0000256" key="4">
    <source>
        <dbReference type="ARBA" id="ARBA00023136"/>
    </source>
</evidence>
<gene>
    <name evidence="7" type="ORF">AWJ20_5201</name>
</gene>
<comment type="subcellular location">
    <subcellularLocation>
        <location evidence="1">Membrane</location>
        <topology evidence="1">Multi-pass membrane protein</topology>
    </subcellularLocation>
</comment>
<dbReference type="InterPro" id="IPR011701">
    <property type="entry name" value="MFS"/>
</dbReference>
<evidence type="ECO:0000313" key="8">
    <source>
        <dbReference type="Proteomes" id="UP000189580"/>
    </source>
</evidence>
<dbReference type="Proteomes" id="UP000189580">
    <property type="component" value="Chromosome d"/>
</dbReference>
<feature type="transmembrane region" description="Helical" evidence="6">
    <location>
        <begin position="266"/>
        <end position="289"/>
    </location>
</feature>
<evidence type="ECO:0000256" key="5">
    <source>
        <dbReference type="SAM" id="MobiDB-lite"/>
    </source>
</evidence>
<keyword evidence="4 6" id="KW-0472">Membrane</keyword>
<dbReference type="EMBL" id="CP014502">
    <property type="protein sequence ID" value="ANB14240.1"/>
    <property type="molecule type" value="Genomic_DNA"/>
</dbReference>
<reference evidence="7 8" key="1">
    <citation type="submission" date="2016-02" db="EMBL/GenBank/DDBJ databases">
        <title>Complete genome sequence and transcriptome regulation of the pentose utilising yeast Sugiyamaella lignohabitans.</title>
        <authorList>
            <person name="Bellasio M."/>
            <person name="Peymann A."/>
            <person name="Valli M."/>
            <person name="Sipitzky M."/>
            <person name="Graf A."/>
            <person name="Sauer M."/>
            <person name="Marx H."/>
            <person name="Mattanovich D."/>
        </authorList>
    </citation>
    <scope>NUCLEOTIDE SEQUENCE [LARGE SCALE GENOMIC DNA]</scope>
    <source>
        <strain evidence="7 8">CBS 10342</strain>
    </source>
</reference>
<dbReference type="PANTHER" id="PTHR23507:SF1">
    <property type="entry name" value="FI18259P1-RELATED"/>
    <property type="match status" value="1"/>
</dbReference>
<feature type="transmembrane region" description="Helical" evidence="6">
    <location>
        <begin position="103"/>
        <end position="130"/>
    </location>
</feature>
<feature type="transmembrane region" description="Helical" evidence="6">
    <location>
        <begin position="418"/>
        <end position="441"/>
    </location>
</feature>
<dbReference type="GeneID" id="30037418"/>
<feature type="transmembrane region" description="Helical" evidence="6">
    <location>
        <begin position="382"/>
        <end position="406"/>
    </location>
</feature>
<name>A0A161HFE6_9ASCO</name>
<dbReference type="InterPro" id="IPR036259">
    <property type="entry name" value="MFS_trans_sf"/>
</dbReference>
<feature type="compositionally biased region" description="Polar residues" evidence="5">
    <location>
        <begin position="32"/>
        <end position="44"/>
    </location>
</feature>
<dbReference type="OrthoDB" id="3026777at2759"/>
<feature type="region of interest" description="Disordered" evidence="5">
    <location>
        <begin position="68"/>
        <end position="87"/>
    </location>
</feature>
<feature type="transmembrane region" description="Helical" evidence="6">
    <location>
        <begin position="553"/>
        <end position="572"/>
    </location>
</feature>
<dbReference type="KEGG" id="slb:AWJ20_5201"/>
<dbReference type="SUPFAM" id="SSF103473">
    <property type="entry name" value="MFS general substrate transporter"/>
    <property type="match status" value="1"/>
</dbReference>
<dbReference type="RefSeq" id="XP_018736717.1">
    <property type="nucleotide sequence ID" value="XM_018882330.1"/>
</dbReference>
<keyword evidence="2 6" id="KW-0812">Transmembrane</keyword>
<dbReference type="PANTHER" id="PTHR23507">
    <property type="entry name" value="ZGC:174356"/>
    <property type="match status" value="1"/>
</dbReference>
<dbReference type="GO" id="GO:0022857">
    <property type="term" value="F:transmembrane transporter activity"/>
    <property type="evidence" value="ECO:0007669"/>
    <property type="project" value="InterPro"/>
</dbReference>
<feature type="transmembrane region" description="Helical" evidence="6">
    <location>
        <begin position="201"/>
        <end position="224"/>
    </location>
</feature>
<feature type="transmembrane region" description="Helical" evidence="6">
    <location>
        <begin position="485"/>
        <end position="508"/>
    </location>
</feature>
<feature type="transmembrane region" description="Helical" evidence="6">
    <location>
        <begin position="163"/>
        <end position="189"/>
    </location>
</feature>
<dbReference type="AlphaFoldDB" id="A0A161HFE6"/>
<keyword evidence="3 6" id="KW-1133">Transmembrane helix</keyword>
<evidence type="ECO:0000256" key="6">
    <source>
        <dbReference type="SAM" id="Phobius"/>
    </source>
</evidence>
<feature type="transmembrane region" description="Helical" evidence="6">
    <location>
        <begin position="461"/>
        <end position="479"/>
    </location>
</feature>